<evidence type="ECO:0000256" key="1">
    <source>
        <dbReference type="ARBA" id="ARBA00023235"/>
    </source>
</evidence>
<gene>
    <name evidence="3" type="ORF">GCM10011349_04870</name>
</gene>
<feature type="domain" description="4-oxalocrotonate tautomerase-like" evidence="2">
    <location>
        <begin position="2"/>
        <end position="52"/>
    </location>
</feature>
<dbReference type="InterPro" id="IPR014347">
    <property type="entry name" value="Tautomerase/MIF_sf"/>
</dbReference>
<accession>A0ABQ2J824</accession>
<dbReference type="EMBL" id="BMLK01000002">
    <property type="protein sequence ID" value="GGN42159.1"/>
    <property type="molecule type" value="Genomic_DNA"/>
</dbReference>
<sequence>MPDVSVKMQAGRSDADKRALADKITDAIRDTPVDGPGLVSVAIENVPPSQWMSSVYGSDLQNNEDEVFGRFGRPSYSPLA</sequence>
<reference evidence="4" key="1">
    <citation type="journal article" date="2019" name="Int. J. Syst. Evol. Microbiol.">
        <title>The Global Catalogue of Microorganisms (GCM) 10K type strain sequencing project: providing services to taxonomists for standard genome sequencing and annotation.</title>
        <authorList>
            <consortium name="The Broad Institute Genomics Platform"/>
            <consortium name="The Broad Institute Genome Sequencing Center for Infectious Disease"/>
            <person name="Wu L."/>
            <person name="Ma J."/>
        </authorList>
    </citation>
    <scope>NUCLEOTIDE SEQUENCE [LARGE SCALE GENOMIC DNA]</scope>
    <source>
        <strain evidence="4">CGMCC 1.6784</strain>
    </source>
</reference>
<dbReference type="Proteomes" id="UP000605099">
    <property type="component" value="Unassembled WGS sequence"/>
</dbReference>
<protein>
    <recommendedName>
        <fullName evidence="2">4-oxalocrotonate tautomerase-like domain-containing protein</fullName>
    </recommendedName>
</protein>
<organism evidence="3 4">
    <name type="scientific">Novosphingobium indicum</name>
    <dbReference type="NCBI Taxonomy" id="462949"/>
    <lineage>
        <taxon>Bacteria</taxon>
        <taxon>Pseudomonadati</taxon>
        <taxon>Pseudomonadota</taxon>
        <taxon>Alphaproteobacteria</taxon>
        <taxon>Sphingomonadales</taxon>
        <taxon>Sphingomonadaceae</taxon>
        <taxon>Novosphingobium</taxon>
    </lineage>
</organism>
<evidence type="ECO:0000313" key="4">
    <source>
        <dbReference type="Proteomes" id="UP000605099"/>
    </source>
</evidence>
<evidence type="ECO:0000313" key="3">
    <source>
        <dbReference type="EMBL" id="GGN42159.1"/>
    </source>
</evidence>
<dbReference type="Gene3D" id="3.30.429.10">
    <property type="entry name" value="Macrophage Migration Inhibitory Factor"/>
    <property type="match status" value="1"/>
</dbReference>
<evidence type="ECO:0000259" key="2">
    <source>
        <dbReference type="Pfam" id="PF01361"/>
    </source>
</evidence>
<comment type="caution">
    <text evidence="3">The sequence shown here is derived from an EMBL/GenBank/DDBJ whole genome shotgun (WGS) entry which is preliminary data.</text>
</comment>
<dbReference type="InterPro" id="IPR004370">
    <property type="entry name" value="4-OT-like_dom"/>
</dbReference>
<proteinExistence type="predicted"/>
<keyword evidence="1" id="KW-0413">Isomerase</keyword>
<dbReference type="SUPFAM" id="SSF55331">
    <property type="entry name" value="Tautomerase/MIF"/>
    <property type="match status" value="1"/>
</dbReference>
<dbReference type="Pfam" id="PF01361">
    <property type="entry name" value="Tautomerase"/>
    <property type="match status" value="1"/>
</dbReference>
<keyword evidence="4" id="KW-1185">Reference proteome</keyword>
<name>A0ABQ2J824_9SPHN</name>
<dbReference type="RefSeq" id="WP_188817918.1">
    <property type="nucleotide sequence ID" value="NZ_BMLK01000002.1"/>
</dbReference>